<protein>
    <submittedName>
        <fullName evidence="2">Uncharacterized protein</fullName>
    </submittedName>
</protein>
<accession>C8PIF9</accession>
<name>C8PIF9_9BACT</name>
<feature type="region of interest" description="Disordered" evidence="1">
    <location>
        <begin position="31"/>
        <end position="56"/>
    </location>
</feature>
<reference evidence="2 3" key="1">
    <citation type="submission" date="2009-07" db="EMBL/GenBank/DDBJ databases">
        <authorList>
            <person name="Madupu R."/>
            <person name="Sebastian Y."/>
            <person name="Durkin A.S."/>
            <person name="Torralba M."/>
            <person name="Methe B."/>
            <person name="Sutton G.G."/>
            <person name="Strausberg R.L."/>
            <person name="Nelson K.E."/>
        </authorList>
    </citation>
    <scope>NUCLEOTIDE SEQUENCE [LARGE SCALE GENOMIC DNA]</scope>
    <source>
        <strain evidence="2 3">RM3268</strain>
    </source>
</reference>
<dbReference type="EMBL" id="ACYG01000027">
    <property type="protein sequence ID" value="EEV17324.1"/>
    <property type="molecule type" value="Genomic_DNA"/>
</dbReference>
<dbReference type="Proteomes" id="UP000005709">
    <property type="component" value="Unassembled WGS sequence"/>
</dbReference>
<gene>
    <name evidence="2" type="ORF">CAMGR0001_1620</name>
</gene>
<evidence type="ECO:0000256" key="1">
    <source>
        <dbReference type="SAM" id="MobiDB-lite"/>
    </source>
</evidence>
<evidence type="ECO:0000313" key="3">
    <source>
        <dbReference type="Proteomes" id="UP000005709"/>
    </source>
</evidence>
<keyword evidence="3" id="KW-1185">Reference proteome</keyword>
<dbReference type="AlphaFoldDB" id="C8PIF9"/>
<organism evidence="2 3">
    <name type="scientific">Campylobacter gracilis RM3268</name>
    <dbReference type="NCBI Taxonomy" id="553220"/>
    <lineage>
        <taxon>Bacteria</taxon>
        <taxon>Pseudomonadati</taxon>
        <taxon>Campylobacterota</taxon>
        <taxon>Epsilonproteobacteria</taxon>
        <taxon>Campylobacterales</taxon>
        <taxon>Campylobacteraceae</taxon>
        <taxon>Campylobacter</taxon>
    </lineage>
</organism>
<comment type="caution">
    <text evidence="2">The sequence shown here is derived from an EMBL/GenBank/DDBJ whole genome shotgun (WGS) entry which is preliminary data.</text>
</comment>
<evidence type="ECO:0000313" key="2">
    <source>
        <dbReference type="EMBL" id="EEV17324.1"/>
    </source>
</evidence>
<sequence>MQAAQNETATARGVIAALPKDGSADIVNSDAVSERSAKRMPPRAVAAPRRAARQRT</sequence>
<proteinExistence type="predicted"/>